<accession>A0AAD8J0Q5</accession>
<evidence type="ECO:0000256" key="2">
    <source>
        <dbReference type="SAM" id="SignalP"/>
    </source>
</evidence>
<keyword evidence="1" id="KW-1133">Transmembrane helix</keyword>
<protein>
    <submittedName>
        <fullName evidence="3">Uncharacterized protein</fullName>
    </submittedName>
</protein>
<keyword evidence="1" id="KW-0812">Transmembrane</keyword>
<proteinExistence type="predicted"/>
<keyword evidence="4" id="KW-1185">Reference proteome</keyword>
<evidence type="ECO:0000313" key="3">
    <source>
        <dbReference type="EMBL" id="KAK1395557.1"/>
    </source>
</evidence>
<feature type="signal peptide" evidence="2">
    <location>
        <begin position="1"/>
        <end position="19"/>
    </location>
</feature>
<organism evidence="3 4">
    <name type="scientific">Heracleum sosnowskyi</name>
    <dbReference type="NCBI Taxonomy" id="360622"/>
    <lineage>
        <taxon>Eukaryota</taxon>
        <taxon>Viridiplantae</taxon>
        <taxon>Streptophyta</taxon>
        <taxon>Embryophyta</taxon>
        <taxon>Tracheophyta</taxon>
        <taxon>Spermatophyta</taxon>
        <taxon>Magnoliopsida</taxon>
        <taxon>eudicotyledons</taxon>
        <taxon>Gunneridae</taxon>
        <taxon>Pentapetalae</taxon>
        <taxon>asterids</taxon>
        <taxon>campanulids</taxon>
        <taxon>Apiales</taxon>
        <taxon>Apiaceae</taxon>
        <taxon>Apioideae</taxon>
        <taxon>apioid superclade</taxon>
        <taxon>Tordylieae</taxon>
        <taxon>Tordyliinae</taxon>
        <taxon>Heracleum</taxon>
    </lineage>
</organism>
<feature type="chain" id="PRO_5042059159" evidence="2">
    <location>
        <begin position="20"/>
        <end position="128"/>
    </location>
</feature>
<evidence type="ECO:0000313" key="4">
    <source>
        <dbReference type="Proteomes" id="UP001237642"/>
    </source>
</evidence>
<sequence>MSWVVVVFLSLGLLLLLQAVLKSRFGLKYGLDCVGDGFDDKNEAEDCLFEDPNSDPCCFAFPLPVFDSQNLFFFLQSTTRTIKTALLTLLFPICLLLVYLPQLCKLLLSLPKSPAIQLSIFHYTPQNI</sequence>
<feature type="transmembrane region" description="Helical" evidence="1">
    <location>
        <begin position="81"/>
        <end position="100"/>
    </location>
</feature>
<name>A0AAD8J0Q5_9APIA</name>
<dbReference type="EMBL" id="JAUIZM010000002">
    <property type="protein sequence ID" value="KAK1395557.1"/>
    <property type="molecule type" value="Genomic_DNA"/>
</dbReference>
<keyword evidence="2" id="KW-0732">Signal</keyword>
<evidence type="ECO:0000256" key="1">
    <source>
        <dbReference type="SAM" id="Phobius"/>
    </source>
</evidence>
<comment type="caution">
    <text evidence="3">The sequence shown here is derived from an EMBL/GenBank/DDBJ whole genome shotgun (WGS) entry which is preliminary data.</text>
</comment>
<keyword evidence="1" id="KW-0472">Membrane</keyword>
<reference evidence="3" key="1">
    <citation type="submission" date="2023-02" db="EMBL/GenBank/DDBJ databases">
        <title>Genome of toxic invasive species Heracleum sosnowskyi carries increased number of genes despite the absence of recent whole-genome duplications.</title>
        <authorList>
            <person name="Schelkunov M."/>
            <person name="Shtratnikova V."/>
            <person name="Makarenko M."/>
            <person name="Klepikova A."/>
            <person name="Omelchenko D."/>
            <person name="Novikova G."/>
            <person name="Obukhova E."/>
            <person name="Bogdanov V."/>
            <person name="Penin A."/>
            <person name="Logacheva M."/>
        </authorList>
    </citation>
    <scope>NUCLEOTIDE SEQUENCE</scope>
    <source>
        <strain evidence="3">Hsosn_3</strain>
        <tissue evidence="3">Leaf</tissue>
    </source>
</reference>
<reference evidence="3" key="2">
    <citation type="submission" date="2023-05" db="EMBL/GenBank/DDBJ databases">
        <authorList>
            <person name="Schelkunov M.I."/>
        </authorList>
    </citation>
    <scope>NUCLEOTIDE SEQUENCE</scope>
    <source>
        <strain evidence="3">Hsosn_3</strain>
        <tissue evidence="3">Leaf</tissue>
    </source>
</reference>
<dbReference type="AlphaFoldDB" id="A0AAD8J0Q5"/>
<gene>
    <name evidence="3" type="ORF">POM88_005420</name>
</gene>
<dbReference type="Proteomes" id="UP001237642">
    <property type="component" value="Unassembled WGS sequence"/>
</dbReference>